<sequence>MFLRRPIVLLAILLVCFGCLQCDAQHPGSAAFEERTLGQRNAAEKEQCKRNCGYAPKCRIYDFCQ</sequence>
<reference evidence="2" key="1">
    <citation type="submission" date="2013-05" db="EMBL/GenBank/DDBJ databases">
        <authorList>
            <person name="Undheim E.A.B."/>
            <person name="Fry B.G."/>
            <person name="King G.F."/>
        </authorList>
    </citation>
    <scope>NUCLEOTIDE SEQUENCE</scope>
    <source>
        <strain evidence="2">SmG_RL2_c4163_R3</strain>
        <strain evidence="3">SmG_RL2_c51_F3</strain>
    </source>
</reference>
<dbReference type="EMBL" id="KF130737">
    <property type="protein sequence ID" value="AHY22588.1"/>
    <property type="molecule type" value="mRNA"/>
</dbReference>
<proteinExistence type="evidence at transcript level"/>
<dbReference type="AlphaFoldDB" id="A0A023VZF7"/>
<evidence type="ECO:0000256" key="1">
    <source>
        <dbReference type="SAM" id="SignalP"/>
    </source>
</evidence>
<evidence type="ECO:0000313" key="3">
    <source>
        <dbReference type="EMBL" id="AHY22588.1"/>
    </source>
</evidence>
<keyword evidence="1" id="KW-0732">Signal</keyword>
<name>A0A023VZF7_SCOMO</name>
<feature type="chain" id="PRO_5007368320" evidence="1">
    <location>
        <begin position="25"/>
        <end position="65"/>
    </location>
</feature>
<dbReference type="EMBL" id="KF130736">
    <property type="protein sequence ID" value="AHY22587.1"/>
    <property type="molecule type" value="mRNA"/>
</dbReference>
<accession>A0A023VZF7</accession>
<organism evidence="2">
    <name type="scientific">Scolopendra morsitans</name>
    <name type="common">Tanzanian blue ringleg centipede</name>
    <dbReference type="NCBI Taxonomy" id="943129"/>
    <lineage>
        <taxon>Eukaryota</taxon>
        <taxon>Metazoa</taxon>
        <taxon>Ecdysozoa</taxon>
        <taxon>Arthropoda</taxon>
        <taxon>Myriapoda</taxon>
        <taxon>Chilopoda</taxon>
        <taxon>Pleurostigmophora</taxon>
        <taxon>Scolopendromorpha</taxon>
        <taxon>Scolopendridae</taxon>
        <taxon>Scolopendra</taxon>
    </lineage>
</organism>
<feature type="signal peptide" evidence="1">
    <location>
        <begin position="1"/>
        <end position="24"/>
    </location>
</feature>
<protein>
    <submittedName>
        <fullName evidence="2">U-SLPTX-Sm2a</fullName>
    </submittedName>
</protein>
<evidence type="ECO:0000313" key="2">
    <source>
        <dbReference type="EMBL" id="AHY22587.1"/>
    </source>
</evidence>
<reference evidence="2" key="2">
    <citation type="journal article" date="2014" name="J. Proteomics">
        <title>Multifunctional warheads: diversification of the toxin arsenal of centipedes via novel multidomain transcripts.</title>
        <authorList>
            <person name="Undheim E.A."/>
            <person name="Sunagar K."/>
            <person name="Hamilton B.R."/>
            <person name="Jones A."/>
            <person name="Venter D.J."/>
            <person name="Fry B.G."/>
            <person name="King G.F."/>
        </authorList>
    </citation>
    <scope>NUCLEOTIDE SEQUENCE</scope>
    <source>
        <strain evidence="2">SmG_RL2_c4163_R3</strain>
        <strain evidence="3">SmG_RL2_c51_F3</strain>
    </source>
</reference>